<protein>
    <submittedName>
        <fullName evidence="2">Uncharacterized protein</fullName>
    </submittedName>
</protein>
<proteinExistence type="predicted"/>
<name>A0A915NK52_9BILA</name>
<evidence type="ECO:0000313" key="2">
    <source>
        <dbReference type="WBParaSite" id="scf7180000419521.g3860"/>
    </source>
</evidence>
<organism evidence="1 2">
    <name type="scientific">Meloidogyne floridensis</name>
    <dbReference type="NCBI Taxonomy" id="298350"/>
    <lineage>
        <taxon>Eukaryota</taxon>
        <taxon>Metazoa</taxon>
        <taxon>Ecdysozoa</taxon>
        <taxon>Nematoda</taxon>
        <taxon>Chromadorea</taxon>
        <taxon>Rhabditida</taxon>
        <taxon>Tylenchina</taxon>
        <taxon>Tylenchomorpha</taxon>
        <taxon>Tylenchoidea</taxon>
        <taxon>Meloidogynidae</taxon>
        <taxon>Meloidogyninae</taxon>
        <taxon>Meloidogyne</taxon>
    </lineage>
</organism>
<sequence length="72" mass="8546">MQQHHQSLPTCSNTFLRRVEDMEHILRERIALLPGVRDRDNYPIIFCPARDINSNIEHVRNLLLYLYDVTAL</sequence>
<dbReference type="AlphaFoldDB" id="A0A915NK52"/>
<evidence type="ECO:0000313" key="1">
    <source>
        <dbReference type="Proteomes" id="UP000887560"/>
    </source>
</evidence>
<reference evidence="2" key="1">
    <citation type="submission" date="2022-11" db="UniProtKB">
        <authorList>
            <consortium name="WormBaseParasite"/>
        </authorList>
    </citation>
    <scope>IDENTIFICATION</scope>
</reference>
<keyword evidence="1" id="KW-1185">Reference proteome</keyword>
<accession>A0A915NK52</accession>
<dbReference type="Proteomes" id="UP000887560">
    <property type="component" value="Unplaced"/>
</dbReference>
<dbReference type="WBParaSite" id="scf7180000419521.g3860">
    <property type="protein sequence ID" value="scf7180000419521.g3860"/>
    <property type="gene ID" value="scf7180000419521.g3860"/>
</dbReference>